<organism evidence="7 8">
    <name type="scientific">Clytia hemisphaerica</name>
    <dbReference type="NCBI Taxonomy" id="252671"/>
    <lineage>
        <taxon>Eukaryota</taxon>
        <taxon>Metazoa</taxon>
        <taxon>Cnidaria</taxon>
        <taxon>Hydrozoa</taxon>
        <taxon>Hydroidolina</taxon>
        <taxon>Leptothecata</taxon>
        <taxon>Obeliida</taxon>
        <taxon>Clytiidae</taxon>
        <taxon>Clytia</taxon>
    </lineage>
</organism>
<evidence type="ECO:0000313" key="7">
    <source>
        <dbReference type="EnsemblMetazoa" id="CLYHEMP006412.2"/>
    </source>
</evidence>
<accession>A0A7M5WRK7</accession>
<dbReference type="Proteomes" id="UP000594262">
    <property type="component" value="Unplaced"/>
</dbReference>
<feature type="signal peptide" evidence="6">
    <location>
        <begin position="1"/>
        <end position="19"/>
    </location>
</feature>
<keyword evidence="8" id="KW-1185">Reference proteome</keyword>
<dbReference type="PANTHER" id="PTHR10912:SF7">
    <property type="entry name" value="ADP-RIBOSYL CYCLASE_CYCLIC ADP-RIBOSE HYDROLASE"/>
    <property type="match status" value="1"/>
</dbReference>
<dbReference type="Gene3D" id="3.40.50.720">
    <property type="entry name" value="NAD(P)-binding Rossmann-like Domain"/>
    <property type="match status" value="1"/>
</dbReference>
<evidence type="ECO:0008006" key="9">
    <source>
        <dbReference type="Google" id="ProtNLM"/>
    </source>
</evidence>
<dbReference type="PANTHER" id="PTHR10912">
    <property type="entry name" value="ADP-RIBOSYL CYCLASE"/>
    <property type="match status" value="1"/>
</dbReference>
<evidence type="ECO:0000256" key="5">
    <source>
        <dbReference type="ARBA" id="ARBA00023157"/>
    </source>
</evidence>
<dbReference type="GO" id="GO:0005886">
    <property type="term" value="C:plasma membrane"/>
    <property type="evidence" value="ECO:0007669"/>
    <property type="project" value="TreeGrafter"/>
</dbReference>
<keyword evidence="6" id="KW-0732">Signal</keyword>
<evidence type="ECO:0000313" key="8">
    <source>
        <dbReference type="Proteomes" id="UP000594262"/>
    </source>
</evidence>
<reference evidence="7" key="1">
    <citation type="submission" date="2021-01" db="UniProtKB">
        <authorList>
            <consortium name="EnsemblMetazoa"/>
        </authorList>
    </citation>
    <scope>IDENTIFICATION</scope>
</reference>
<dbReference type="Gene3D" id="1.20.82.10">
    <property type="entry name" value="ADP Ribosyl Cyclase, Chain A, domain 1"/>
    <property type="match status" value="1"/>
</dbReference>
<feature type="chain" id="PRO_5029506723" description="ADP-ribosyl cyclase/cyclic ADP-ribose hydrolase" evidence="6">
    <location>
        <begin position="20"/>
        <end position="321"/>
    </location>
</feature>
<evidence type="ECO:0000256" key="1">
    <source>
        <dbReference type="ARBA" id="ARBA00005406"/>
    </source>
</evidence>
<keyword evidence="3" id="KW-0378">Hydrolase</keyword>
<dbReference type="GO" id="GO:0061809">
    <property type="term" value="F:NAD+ nucleosidase activity, cyclic ADP-ribose generating"/>
    <property type="evidence" value="ECO:0007669"/>
    <property type="project" value="InterPro"/>
</dbReference>
<dbReference type="AlphaFoldDB" id="A0A7M5WRK7"/>
<evidence type="ECO:0000256" key="2">
    <source>
        <dbReference type="ARBA" id="ARBA00022679"/>
    </source>
</evidence>
<evidence type="ECO:0000256" key="6">
    <source>
        <dbReference type="SAM" id="SignalP"/>
    </source>
</evidence>
<keyword evidence="2" id="KW-0808">Transferase</keyword>
<dbReference type="Pfam" id="PF02267">
    <property type="entry name" value="Rib_hydrolayse"/>
    <property type="match status" value="1"/>
</dbReference>
<dbReference type="InterPro" id="IPR003193">
    <property type="entry name" value="ADP-ribosyl_cyclase"/>
</dbReference>
<protein>
    <recommendedName>
        <fullName evidence="9">ADP-ribosyl cyclase/cyclic ADP-ribose hydrolase</fullName>
    </recommendedName>
</protein>
<comment type="similarity">
    <text evidence="1">Belongs to the ADP-ribosyl cyclase family.</text>
</comment>
<name>A0A7M5WRK7_9CNID</name>
<evidence type="ECO:0000256" key="4">
    <source>
        <dbReference type="ARBA" id="ARBA00023027"/>
    </source>
</evidence>
<dbReference type="EnsemblMetazoa" id="CLYHEMT006412.2">
    <property type="protein sequence ID" value="CLYHEMP006412.2"/>
    <property type="gene ID" value="CLYHEMG006412"/>
</dbReference>
<proteinExistence type="inferred from homology"/>
<keyword evidence="4" id="KW-0520">NAD</keyword>
<dbReference type="SUPFAM" id="SSF52309">
    <property type="entry name" value="N-(deoxy)ribosyltransferase-like"/>
    <property type="match status" value="1"/>
</dbReference>
<keyword evidence="5" id="KW-1015">Disulfide bond</keyword>
<sequence length="321" mass="36859">MLRWKCVGSLIFILIVVLAQKVFTQEPNRKQITNIQNILTSLKQPSQSTFTKGTIKQNGGTVAKSKFASTKNLKEIVIGRCYEYMFKRDIPEKWDCGQIWSKFFEAFAYKGPCYVTQKDYEGLINYMAEEVPRDKGLLWSGSREISHKFSDFRYTNRFITLEDTLAGFLVNKLSWCGTEKDPGIDFTQCTWECSIQAPYWSTANKKFAQKLRGTVHIILNGTRQHLDDKNVYPSFMQNRYYLGPYVLPELNSKNIDKIVIIVAHTLHLKPLESCGEKTVLLLTDLIRNKGIPVDCHDDTDAVRHLLCVDDPSTDVCKFQAI</sequence>
<dbReference type="OrthoDB" id="10028716at2759"/>
<dbReference type="GO" id="GO:0016849">
    <property type="term" value="F:phosphorus-oxygen lyase activity"/>
    <property type="evidence" value="ECO:0007669"/>
    <property type="project" value="TreeGrafter"/>
</dbReference>
<dbReference type="GO" id="GO:0016740">
    <property type="term" value="F:transferase activity"/>
    <property type="evidence" value="ECO:0007669"/>
    <property type="project" value="UniProtKB-KW"/>
</dbReference>
<evidence type="ECO:0000256" key="3">
    <source>
        <dbReference type="ARBA" id="ARBA00022801"/>
    </source>
</evidence>